<dbReference type="AlphaFoldDB" id="A0AAQ3KWZ2"/>
<evidence type="ECO:0000259" key="2">
    <source>
        <dbReference type="PROSITE" id="PS50157"/>
    </source>
</evidence>
<sequence length="240" mass="27263">MESDAAEQGLVSREMRADYLDADKGEDKKIRIFGFEFDPSGHVNIHKNRDEEIEVRDASEKNSPLPVLCPSSEVENKKYVCQFCHKEFSNSQALGGHQNAHKKERMKRKRLELQARKAGISFYLQPFIKSHCSGFNLSAPWFYSPSCSGHNFRLFEEDHGRFKTIDQNLFTVGSRTAKPPSLVPKMLTEQGMSKTPTGSWPVVTSSSLQLMPKRSSHELDLHLGLAVKSTICNTPEMRFR</sequence>
<proteinExistence type="predicted"/>
<keyword evidence="1" id="KW-0862">Zinc</keyword>
<dbReference type="GO" id="GO:0009736">
    <property type="term" value="P:cytokinin-activated signaling pathway"/>
    <property type="evidence" value="ECO:0007669"/>
    <property type="project" value="TreeGrafter"/>
</dbReference>
<dbReference type="GO" id="GO:0009740">
    <property type="term" value="P:gibberellic acid mediated signaling pathway"/>
    <property type="evidence" value="ECO:0007669"/>
    <property type="project" value="TreeGrafter"/>
</dbReference>
<dbReference type="PANTHER" id="PTHR46353">
    <property type="entry name" value="ZINC FINGER PROTEIN 5"/>
    <property type="match status" value="1"/>
</dbReference>
<gene>
    <name evidence="3" type="ORF">Cni_G22591</name>
</gene>
<feature type="domain" description="C2H2-type" evidence="2">
    <location>
        <begin position="79"/>
        <end position="106"/>
    </location>
</feature>
<dbReference type="GO" id="GO:0008270">
    <property type="term" value="F:zinc ion binding"/>
    <property type="evidence" value="ECO:0007669"/>
    <property type="project" value="UniProtKB-KW"/>
</dbReference>
<dbReference type="InterPro" id="IPR044299">
    <property type="entry name" value="GIS3/ZFP5/ZFP6"/>
</dbReference>
<protein>
    <recommendedName>
        <fullName evidence="2">C2H2-type domain-containing protein</fullName>
    </recommendedName>
</protein>
<dbReference type="InterPro" id="IPR013087">
    <property type="entry name" value="Znf_C2H2_type"/>
</dbReference>
<keyword evidence="1" id="KW-0863">Zinc-finger</keyword>
<reference evidence="3 4" key="1">
    <citation type="submission" date="2023-10" db="EMBL/GenBank/DDBJ databases">
        <title>Chromosome-scale genome assembly provides insights into flower coloration mechanisms of Canna indica.</title>
        <authorList>
            <person name="Li C."/>
        </authorList>
    </citation>
    <scope>NUCLEOTIDE SEQUENCE [LARGE SCALE GENOMIC DNA]</scope>
    <source>
        <tissue evidence="3">Flower</tissue>
    </source>
</reference>
<dbReference type="GO" id="GO:0005634">
    <property type="term" value="C:nucleus"/>
    <property type="evidence" value="ECO:0007669"/>
    <property type="project" value="TreeGrafter"/>
</dbReference>
<evidence type="ECO:0000313" key="3">
    <source>
        <dbReference type="EMBL" id="WOL13811.1"/>
    </source>
</evidence>
<organism evidence="3 4">
    <name type="scientific">Canna indica</name>
    <name type="common">Indian-shot</name>
    <dbReference type="NCBI Taxonomy" id="4628"/>
    <lineage>
        <taxon>Eukaryota</taxon>
        <taxon>Viridiplantae</taxon>
        <taxon>Streptophyta</taxon>
        <taxon>Embryophyta</taxon>
        <taxon>Tracheophyta</taxon>
        <taxon>Spermatophyta</taxon>
        <taxon>Magnoliopsida</taxon>
        <taxon>Liliopsida</taxon>
        <taxon>Zingiberales</taxon>
        <taxon>Cannaceae</taxon>
        <taxon>Canna</taxon>
    </lineage>
</organism>
<accession>A0AAQ3KWZ2</accession>
<keyword evidence="4" id="KW-1185">Reference proteome</keyword>
<dbReference type="InterPro" id="IPR036236">
    <property type="entry name" value="Znf_C2H2_sf"/>
</dbReference>
<evidence type="ECO:0000256" key="1">
    <source>
        <dbReference type="PROSITE-ProRule" id="PRU00042"/>
    </source>
</evidence>
<evidence type="ECO:0000313" key="4">
    <source>
        <dbReference type="Proteomes" id="UP001327560"/>
    </source>
</evidence>
<dbReference type="Proteomes" id="UP001327560">
    <property type="component" value="Chromosome 7"/>
</dbReference>
<dbReference type="PROSITE" id="PS50157">
    <property type="entry name" value="ZINC_FINGER_C2H2_2"/>
    <property type="match status" value="1"/>
</dbReference>
<keyword evidence="1" id="KW-0479">Metal-binding</keyword>
<dbReference type="GO" id="GO:0003700">
    <property type="term" value="F:DNA-binding transcription factor activity"/>
    <property type="evidence" value="ECO:0007669"/>
    <property type="project" value="TreeGrafter"/>
</dbReference>
<dbReference type="PANTHER" id="PTHR46353:SF5">
    <property type="entry name" value="ZINC FINGER PROTEIN 5"/>
    <property type="match status" value="1"/>
</dbReference>
<dbReference type="SUPFAM" id="SSF57667">
    <property type="entry name" value="beta-beta-alpha zinc fingers"/>
    <property type="match status" value="1"/>
</dbReference>
<dbReference type="GO" id="GO:0000976">
    <property type="term" value="F:transcription cis-regulatory region binding"/>
    <property type="evidence" value="ECO:0007669"/>
    <property type="project" value="TreeGrafter"/>
</dbReference>
<dbReference type="Gene3D" id="3.30.160.60">
    <property type="entry name" value="Classic Zinc Finger"/>
    <property type="match status" value="1"/>
</dbReference>
<dbReference type="GO" id="GO:0010090">
    <property type="term" value="P:trichome morphogenesis"/>
    <property type="evidence" value="ECO:0007669"/>
    <property type="project" value="InterPro"/>
</dbReference>
<name>A0AAQ3KWZ2_9LILI</name>
<dbReference type="PROSITE" id="PS00028">
    <property type="entry name" value="ZINC_FINGER_C2H2_1"/>
    <property type="match status" value="1"/>
</dbReference>
<dbReference type="EMBL" id="CP136896">
    <property type="protein sequence ID" value="WOL13811.1"/>
    <property type="molecule type" value="Genomic_DNA"/>
</dbReference>